<dbReference type="RefSeq" id="WP_014796366.1">
    <property type="nucleotide sequence ID" value="NC_018018.1"/>
</dbReference>
<keyword evidence="3" id="KW-1185">Reference proteome</keyword>
<keyword evidence="1" id="KW-0732">Signal</keyword>
<evidence type="ECO:0000313" key="3">
    <source>
        <dbReference type="Proteomes" id="UP000006054"/>
    </source>
</evidence>
<evidence type="ECO:0000313" key="2">
    <source>
        <dbReference type="EMBL" id="AFM02906.1"/>
    </source>
</evidence>
<reference evidence="3" key="1">
    <citation type="submission" date="2012-06" db="EMBL/GenBank/DDBJ databases">
        <title>The complete genome of Flexibacter litoralis DSM 6794.</title>
        <authorList>
            <person name="Lucas S."/>
            <person name="Copeland A."/>
            <person name="Lapidus A."/>
            <person name="Glavina del Rio T."/>
            <person name="Dalin E."/>
            <person name="Tice H."/>
            <person name="Bruce D."/>
            <person name="Goodwin L."/>
            <person name="Pitluck S."/>
            <person name="Peters L."/>
            <person name="Ovchinnikova G."/>
            <person name="Lu M."/>
            <person name="Kyrpides N."/>
            <person name="Mavromatis K."/>
            <person name="Ivanova N."/>
            <person name="Brettin T."/>
            <person name="Detter J.C."/>
            <person name="Han C."/>
            <person name="Larimer F."/>
            <person name="Land M."/>
            <person name="Hauser L."/>
            <person name="Markowitz V."/>
            <person name="Cheng J.-F."/>
            <person name="Hugenholtz P."/>
            <person name="Woyke T."/>
            <person name="Wu D."/>
            <person name="Spring S."/>
            <person name="Lang E."/>
            <person name="Kopitz M."/>
            <person name="Brambilla E."/>
            <person name="Klenk H.-P."/>
            <person name="Eisen J.A."/>
        </authorList>
    </citation>
    <scope>NUCLEOTIDE SEQUENCE [LARGE SCALE GENOMIC DNA]</scope>
    <source>
        <strain evidence="3">ATCC 23117 / DSM 6794 / NBRC 15988 / NCIMB 1366 / Sio-4</strain>
    </source>
</reference>
<dbReference type="KEGG" id="fli:Fleli_0430"/>
<gene>
    <name evidence="2" type="ordered locus">Fleli_0430</name>
</gene>
<dbReference type="EMBL" id="CP003345">
    <property type="protein sequence ID" value="AFM02906.1"/>
    <property type="molecule type" value="Genomic_DNA"/>
</dbReference>
<feature type="chain" id="PRO_5003685295" evidence="1">
    <location>
        <begin position="26"/>
        <end position="70"/>
    </location>
</feature>
<name>I4AG21_BERLS</name>
<dbReference type="AlphaFoldDB" id="I4AG21"/>
<sequence precursor="true">MKKFLLSSIIAATFTFAGFNTTANATVTSSTTTIKKVKAEGDIHRTQTKSGHTIVQQENADGSMYLVCIC</sequence>
<evidence type="ECO:0000256" key="1">
    <source>
        <dbReference type="SAM" id="SignalP"/>
    </source>
</evidence>
<dbReference type="Proteomes" id="UP000006054">
    <property type="component" value="Chromosome"/>
</dbReference>
<dbReference type="HOGENOM" id="CLU_2751922_0_0_10"/>
<organism evidence="2 3">
    <name type="scientific">Bernardetia litoralis (strain ATCC 23117 / DSM 6794 / NBRC 15988 / NCIMB 1366 / Fx l1 / Sio-4)</name>
    <name type="common">Flexibacter litoralis</name>
    <dbReference type="NCBI Taxonomy" id="880071"/>
    <lineage>
        <taxon>Bacteria</taxon>
        <taxon>Pseudomonadati</taxon>
        <taxon>Bacteroidota</taxon>
        <taxon>Cytophagia</taxon>
        <taxon>Cytophagales</taxon>
        <taxon>Bernardetiaceae</taxon>
        <taxon>Bernardetia</taxon>
    </lineage>
</organism>
<dbReference type="STRING" id="880071.Fleli_0430"/>
<protein>
    <submittedName>
        <fullName evidence="2">Uncharacterized protein</fullName>
    </submittedName>
</protein>
<proteinExistence type="predicted"/>
<feature type="signal peptide" evidence="1">
    <location>
        <begin position="1"/>
        <end position="25"/>
    </location>
</feature>
<accession>I4AG21</accession>